<protein>
    <submittedName>
        <fullName evidence="4">Uncharacterized 2Fe-2S/4Fe-4S cluster protein (DUF4445 family)</fullName>
    </submittedName>
</protein>
<evidence type="ECO:0000313" key="4">
    <source>
        <dbReference type="EMBL" id="NJB69461.1"/>
    </source>
</evidence>
<feature type="domain" description="2Fe-2S ferredoxin-type" evidence="1">
    <location>
        <begin position="11"/>
        <end position="86"/>
    </location>
</feature>
<name>A0A846QMY8_9BACT</name>
<dbReference type="Gene3D" id="3.10.20.30">
    <property type="match status" value="1"/>
</dbReference>
<dbReference type="Pfam" id="PF00111">
    <property type="entry name" value="Fer2"/>
    <property type="match status" value="1"/>
</dbReference>
<evidence type="ECO:0000259" key="1">
    <source>
        <dbReference type="Pfam" id="PF00111"/>
    </source>
</evidence>
<dbReference type="Gene3D" id="3.30.420.480">
    <property type="entry name" value="Domain of unknown function (DUF4445)"/>
    <property type="match status" value="1"/>
</dbReference>
<dbReference type="InterPro" id="IPR027980">
    <property type="entry name" value="RACo_C"/>
</dbReference>
<dbReference type="InterPro" id="IPR052911">
    <property type="entry name" value="Corrinoid_activation_enz"/>
</dbReference>
<dbReference type="Pfam" id="PF14574">
    <property type="entry name" value="RACo_C_ter"/>
    <property type="match status" value="1"/>
</dbReference>
<evidence type="ECO:0000313" key="5">
    <source>
        <dbReference type="Proteomes" id="UP000580856"/>
    </source>
</evidence>
<dbReference type="InterPro" id="IPR036010">
    <property type="entry name" value="2Fe-2S_ferredoxin-like_sf"/>
</dbReference>
<comment type="caution">
    <text evidence="4">The sequence shown here is derived from an EMBL/GenBank/DDBJ whole genome shotgun (WGS) entry which is preliminary data.</text>
</comment>
<dbReference type="GO" id="GO:0051536">
    <property type="term" value="F:iron-sulfur cluster binding"/>
    <property type="evidence" value="ECO:0007669"/>
    <property type="project" value="InterPro"/>
</dbReference>
<accession>A0A846QMY8</accession>
<reference evidence="4 5" key="1">
    <citation type="submission" date="2020-03" db="EMBL/GenBank/DDBJ databases">
        <title>Genomic Encyclopedia of Type Strains, Phase IV (KMG-IV): sequencing the most valuable type-strain genomes for metagenomic binning, comparative biology and taxonomic classification.</title>
        <authorList>
            <person name="Goeker M."/>
        </authorList>
    </citation>
    <scope>NUCLEOTIDE SEQUENCE [LARGE SCALE GENOMIC DNA]</scope>
    <source>
        <strain evidence="4 5">DSM 24233</strain>
    </source>
</reference>
<dbReference type="InterPro" id="IPR041414">
    <property type="entry name" value="Raco-like_middle"/>
</dbReference>
<dbReference type="Proteomes" id="UP000580856">
    <property type="component" value="Unassembled WGS sequence"/>
</dbReference>
<dbReference type="InterPro" id="IPR042259">
    <property type="entry name" value="Raco-like_middle_sf"/>
</dbReference>
<organism evidence="4 5">
    <name type="scientific">Desulfobaculum xiamenense</name>
    <dbReference type="NCBI Taxonomy" id="995050"/>
    <lineage>
        <taxon>Bacteria</taxon>
        <taxon>Pseudomonadati</taxon>
        <taxon>Thermodesulfobacteriota</taxon>
        <taxon>Desulfovibrionia</taxon>
        <taxon>Desulfovibrionales</taxon>
        <taxon>Desulfovibrionaceae</taxon>
        <taxon>Desulfobaculum</taxon>
    </lineage>
</organism>
<dbReference type="EMBL" id="JAATJA010000005">
    <property type="protein sequence ID" value="NJB69461.1"/>
    <property type="molecule type" value="Genomic_DNA"/>
</dbReference>
<dbReference type="RefSeq" id="WP_167942545.1">
    <property type="nucleotide sequence ID" value="NZ_JAATJA010000005.1"/>
</dbReference>
<dbReference type="PANTHER" id="PTHR42895">
    <property type="entry name" value="IRON-SULFUR CLUSTER-BINDING PROTEIN-RELATED"/>
    <property type="match status" value="1"/>
</dbReference>
<feature type="domain" description="RACo-like middle region" evidence="3">
    <location>
        <begin position="115"/>
        <end position="253"/>
    </location>
</feature>
<keyword evidence="5" id="KW-1185">Reference proteome</keyword>
<feature type="domain" description="RACo C-terminal" evidence="2">
    <location>
        <begin position="266"/>
        <end position="511"/>
    </location>
</feature>
<evidence type="ECO:0000259" key="3">
    <source>
        <dbReference type="Pfam" id="PF17651"/>
    </source>
</evidence>
<dbReference type="PANTHER" id="PTHR42895:SF2">
    <property type="entry name" value="IRON-SULFUR CLUSTER PROTEIN"/>
    <property type="match status" value="1"/>
</dbReference>
<dbReference type="Pfam" id="PF17651">
    <property type="entry name" value="Raco_middle"/>
    <property type="match status" value="1"/>
</dbReference>
<evidence type="ECO:0000259" key="2">
    <source>
        <dbReference type="Pfam" id="PF14574"/>
    </source>
</evidence>
<dbReference type="InterPro" id="IPR012675">
    <property type="entry name" value="Beta-grasp_dom_sf"/>
</dbReference>
<dbReference type="InterPro" id="IPR001041">
    <property type="entry name" value="2Fe-2S_ferredoxin-type"/>
</dbReference>
<gene>
    <name evidence="4" type="ORF">GGQ74_003163</name>
</gene>
<dbReference type="SUPFAM" id="SSF54292">
    <property type="entry name" value="2Fe-2S ferredoxin-like"/>
    <property type="match status" value="1"/>
</dbReference>
<proteinExistence type="predicted"/>
<sequence length="525" mass="53923">MSGTFSVQDADGRIVHLPADAGRTLAQAVYMSGLWDAPALCSGLGRCGRCRMRFLSAPPPPDAEECRTLAESEIAEGWRLGCRHPAVAGVRLVIPARAAAEIPHDIRAEGPELLLAVDLGTTSLQWAACDGEGEVAHGSGLNPQMGAGSEVMSRLSVARGAQGAASLRTLVLDRLRHVVAGLPGRVTHMAVAGNPAMTHIILGAPVDGLCAAPYALHERGGREVRLAPDLPPTYILPQIAPFVGGDLSAGVAALIAGDANVHFPFVLSDMGTNGEFVLALSPDEFLAASVPLGPALEGIGLRFGTVAAPGAVVGFALAPDGLRAQCLGGGEADRALGITGTGYVSLLALLRSVGVLDASGAFAAGETPLARRIVSRITREGGEPALALPGGMHLAASDVEEVLKVKAAFNFALARLLAVAGLGAHELAALYLAGAMGEHVSTQALDVLGFLPPGLSARVRTVGNTSLEGAALVLRSDRARSFAEALPGRTRLVELAEDAGFGRHFLACMTFDYIPASMTREGDSA</sequence>
<dbReference type="AlphaFoldDB" id="A0A846QMY8"/>